<feature type="transmembrane region" description="Helical" evidence="1">
    <location>
        <begin position="50"/>
        <end position="68"/>
    </location>
</feature>
<keyword evidence="1" id="KW-1133">Transmembrane helix</keyword>
<organism evidence="2 3">
    <name type="scientific">Actinocatenispora thailandica</name>
    <dbReference type="NCBI Taxonomy" id="227318"/>
    <lineage>
        <taxon>Bacteria</taxon>
        <taxon>Bacillati</taxon>
        <taxon>Actinomycetota</taxon>
        <taxon>Actinomycetes</taxon>
        <taxon>Micromonosporales</taxon>
        <taxon>Micromonosporaceae</taxon>
        <taxon>Actinocatenispora</taxon>
    </lineage>
</organism>
<sequence>MTVTAVGAPARRPVSDRTILRAAPWALVAVALVAALAGTGTPAAAIARYGAYWLLAVLLPGTLLHRALRGSTGNLPEDLGYGAVTGLLVELVAWAVAAATGLAPLLWLWPVLAVAPFLAVPRLRRCWRIAAPRPLPVAWSWGVAAVCVGAIAWATGEWAHVPLPPVTANYYPDLLYHLGLVHELTRSMPFRVPQVAGSCCATTTCPTGTSPRPACSPGSIPPSCCSGCGWARSCW</sequence>
<feature type="transmembrane region" description="Helical" evidence="1">
    <location>
        <begin position="105"/>
        <end position="123"/>
    </location>
</feature>
<dbReference type="RefSeq" id="WP_203964551.1">
    <property type="nucleotide sequence ID" value="NZ_AP023355.1"/>
</dbReference>
<keyword evidence="1" id="KW-0472">Membrane</keyword>
<dbReference type="KEGG" id="atl:Athai_60320"/>
<keyword evidence="3" id="KW-1185">Reference proteome</keyword>
<accession>A0A7R7DVC2</accession>
<gene>
    <name evidence="2" type="ORF">Athai_60320</name>
</gene>
<name>A0A7R7DVC2_9ACTN</name>
<dbReference type="EMBL" id="AP023355">
    <property type="protein sequence ID" value="BCJ38529.1"/>
    <property type="molecule type" value="Genomic_DNA"/>
</dbReference>
<evidence type="ECO:0000313" key="2">
    <source>
        <dbReference type="EMBL" id="BCJ38529.1"/>
    </source>
</evidence>
<dbReference type="AlphaFoldDB" id="A0A7R7DVC2"/>
<proteinExistence type="predicted"/>
<feature type="transmembrane region" description="Helical" evidence="1">
    <location>
        <begin position="19"/>
        <end position="38"/>
    </location>
</feature>
<evidence type="ECO:0000256" key="1">
    <source>
        <dbReference type="SAM" id="Phobius"/>
    </source>
</evidence>
<protein>
    <submittedName>
        <fullName evidence="2">Uncharacterized protein</fullName>
    </submittedName>
</protein>
<feature type="transmembrane region" description="Helical" evidence="1">
    <location>
        <begin position="80"/>
        <end position="99"/>
    </location>
</feature>
<keyword evidence="1" id="KW-0812">Transmembrane</keyword>
<feature type="transmembrane region" description="Helical" evidence="1">
    <location>
        <begin position="135"/>
        <end position="155"/>
    </location>
</feature>
<evidence type="ECO:0000313" key="3">
    <source>
        <dbReference type="Proteomes" id="UP000611640"/>
    </source>
</evidence>
<dbReference type="Proteomes" id="UP000611640">
    <property type="component" value="Chromosome"/>
</dbReference>
<reference evidence="2 3" key="1">
    <citation type="submission" date="2020-08" db="EMBL/GenBank/DDBJ databases">
        <title>Whole genome shotgun sequence of Actinocatenispora thailandica NBRC 105041.</title>
        <authorList>
            <person name="Komaki H."/>
            <person name="Tamura T."/>
        </authorList>
    </citation>
    <scope>NUCLEOTIDE SEQUENCE [LARGE SCALE GENOMIC DNA]</scope>
    <source>
        <strain evidence="2 3">NBRC 105041</strain>
    </source>
</reference>